<evidence type="ECO:0000259" key="1">
    <source>
        <dbReference type="PROSITE" id="PS50181"/>
    </source>
</evidence>
<sequence length="173" mass="20201">MDLLSLSPEILAKIFSNIPCNQLLHVKLCVSEFNSVIKKHHKYMKKPKLRNIFFRNYHTRSDGIDRIRVQYQISSSDGTMHGSIDRIGAYKGFFYLPSELDKLHSFIQKFDLTSLRYTLTLPEGSTKITRILSKIIVAVLWHTPLMVVIKAVVKEEFLRRSYGCRHRTISLRF</sequence>
<evidence type="ECO:0000313" key="3">
    <source>
        <dbReference type="WBParaSite" id="SVE_1097400.1"/>
    </source>
</evidence>
<protein>
    <submittedName>
        <fullName evidence="3">F-box domain-containing protein</fullName>
    </submittedName>
</protein>
<reference evidence="3" key="2">
    <citation type="submission" date="2015-08" db="UniProtKB">
        <authorList>
            <consortium name="WormBaseParasite"/>
        </authorList>
    </citation>
    <scope>IDENTIFICATION</scope>
</reference>
<evidence type="ECO:0000313" key="2">
    <source>
        <dbReference type="Proteomes" id="UP000035680"/>
    </source>
</evidence>
<dbReference type="WBParaSite" id="SVE_1097400.1">
    <property type="protein sequence ID" value="SVE_1097400.1"/>
    <property type="gene ID" value="SVE_1097400"/>
</dbReference>
<organism evidence="2 3">
    <name type="scientific">Strongyloides venezuelensis</name>
    <name type="common">Threadworm</name>
    <dbReference type="NCBI Taxonomy" id="75913"/>
    <lineage>
        <taxon>Eukaryota</taxon>
        <taxon>Metazoa</taxon>
        <taxon>Ecdysozoa</taxon>
        <taxon>Nematoda</taxon>
        <taxon>Chromadorea</taxon>
        <taxon>Rhabditida</taxon>
        <taxon>Tylenchina</taxon>
        <taxon>Panagrolaimomorpha</taxon>
        <taxon>Strongyloidoidea</taxon>
        <taxon>Strongyloididae</taxon>
        <taxon>Strongyloides</taxon>
    </lineage>
</organism>
<dbReference type="PROSITE" id="PS50181">
    <property type="entry name" value="FBOX"/>
    <property type="match status" value="1"/>
</dbReference>
<name>A0A0K0FPB9_STRVS</name>
<keyword evidence="2" id="KW-1185">Reference proteome</keyword>
<dbReference type="AlphaFoldDB" id="A0A0K0FPB9"/>
<feature type="domain" description="F-box" evidence="1">
    <location>
        <begin position="1"/>
        <end position="46"/>
    </location>
</feature>
<accession>A0A0K0FPB9</accession>
<dbReference type="Proteomes" id="UP000035680">
    <property type="component" value="Unassembled WGS sequence"/>
</dbReference>
<dbReference type="InterPro" id="IPR001810">
    <property type="entry name" value="F-box_dom"/>
</dbReference>
<proteinExistence type="predicted"/>
<reference evidence="2" key="1">
    <citation type="submission" date="2014-07" db="EMBL/GenBank/DDBJ databases">
        <authorList>
            <person name="Martin A.A"/>
            <person name="De Silva N."/>
        </authorList>
    </citation>
    <scope>NUCLEOTIDE SEQUENCE</scope>
</reference>